<dbReference type="EMBL" id="JARKIF010000011">
    <property type="protein sequence ID" value="KAJ7626843.1"/>
    <property type="molecule type" value="Genomic_DNA"/>
</dbReference>
<dbReference type="Gene3D" id="3.80.10.10">
    <property type="entry name" value="Ribonuclease Inhibitor"/>
    <property type="match status" value="1"/>
</dbReference>
<accession>A0AAD7FLF6</accession>
<gene>
    <name evidence="1" type="ORF">FB45DRAFT_1004530</name>
</gene>
<dbReference type="AlphaFoldDB" id="A0AAD7FLF6"/>
<comment type="caution">
    <text evidence="1">The sequence shown here is derived from an EMBL/GenBank/DDBJ whole genome shotgun (WGS) entry which is preliminary data.</text>
</comment>
<name>A0AAD7FLF6_9AGAR</name>
<reference evidence="1" key="1">
    <citation type="submission" date="2023-03" db="EMBL/GenBank/DDBJ databases">
        <title>Massive genome expansion in bonnet fungi (Mycena s.s.) driven by repeated elements and novel gene families across ecological guilds.</title>
        <authorList>
            <consortium name="Lawrence Berkeley National Laboratory"/>
            <person name="Harder C.B."/>
            <person name="Miyauchi S."/>
            <person name="Viragh M."/>
            <person name="Kuo A."/>
            <person name="Thoen E."/>
            <person name="Andreopoulos B."/>
            <person name="Lu D."/>
            <person name="Skrede I."/>
            <person name="Drula E."/>
            <person name="Henrissat B."/>
            <person name="Morin E."/>
            <person name="Kohler A."/>
            <person name="Barry K."/>
            <person name="LaButti K."/>
            <person name="Morin E."/>
            <person name="Salamov A."/>
            <person name="Lipzen A."/>
            <person name="Mereny Z."/>
            <person name="Hegedus B."/>
            <person name="Baldrian P."/>
            <person name="Stursova M."/>
            <person name="Weitz H."/>
            <person name="Taylor A."/>
            <person name="Grigoriev I.V."/>
            <person name="Nagy L.G."/>
            <person name="Martin F."/>
            <person name="Kauserud H."/>
        </authorList>
    </citation>
    <scope>NUCLEOTIDE SEQUENCE</scope>
    <source>
        <strain evidence="1">9284</strain>
    </source>
</reference>
<proteinExistence type="predicted"/>
<dbReference type="InterPro" id="IPR032675">
    <property type="entry name" value="LRR_dom_sf"/>
</dbReference>
<keyword evidence="2" id="KW-1185">Reference proteome</keyword>
<sequence length="658" mass="73642">MQVGAPIQDFGIEATYECVSLVGIQMMEKRRRVEKKPDSAITPIKLGVTPPWDHRVADSESARGDLRTFIALIADGRLELGVGGEEGISAQRCLDLEGLLRASSGDSLEETGQPGPSLASHSRIQTKIRPRRWAAGFYGVISIARQWDVFDRYGRFVKEIFYAPDVGRVIDPTVYVRLACRSVLLLPNLLRFQCGQVWPSASEAILYMRPSLQIIELQDTPSAAMLLALPALITGGAQPRKLIFRGQFVATVIVRLPFHHLTTLELKSAGDFNIPLLHGLGRLPHLQSLSISSGCFPADFVPELPADPAVPFPQLRCAQFLWEPSGPRNGSSFPLFMLKKIDSWKVQSLVLRWMPEMPVRRVADTAPSSCSESHTRFNLVNDGHIAAIVHHSPKALQELDFSATVVSAIDLEPLGWGWFHALRRLTLSGTYTFQFGCPFDSHFEGLTQLRFLSVRFSLVSTRRSSTSGKVHPFLISILTLAKIARRCPKLHEVEVALSPINLPAPPKTPPYFTHLLRKLVVHSTDSPFDALAVARHLDHFFPLLGYVRFDGGSDEREYLRSQQAWVEVQRLVFAFQEVREISRKPIYEIVEGDPEFQLNHTAQIQQINCMYTRSRQILAAHLHRPKKRFDYGIGHLPPQLEGSNQLPAALARRASAFS</sequence>
<dbReference type="SUPFAM" id="SSF52047">
    <property type="entry name" value="RNI-like"/>
    <property type="match status" value="1"/>
</dbReference>
<protein>
    <submittedName>
        <fullName evidence="1">Uncharacterized protein</fullName>
    </submittedName>
</protein>
<dbReference type="Proteomes" id="UP001221142">
    <property type="component" value="Unassembled WGS sequence"/>
</dbReference>
<evidence type="ECO:0000313" key="1">
    <source>
        <dbReference type="EMBL" id="KAJ7626843.1"/>
    </source>
</evidence>
<evidence type="ECO:0000313" key="2">
    <source>
        <dbReference type="Proteomes" id="UP001221142"/>
    </source>
</evidence>
<organism evidence="1 2">
    <name type="scientific">Roridomyces roridus</name>
    <dbReference type="NCBI Taxonomy" id="1738132"/>
    <lineage>
        <taxon>Eukaryota</taxon>
        <taxon>Fungi</taxon>
        <taxon>Dikarya</taxon>
        <taxon>Basidiomycota</taxon>
        <taxon>Agaricomycotina</taxon>
        <taxon>Agaricomycetes</taxon>
        <taxon>Agaricomycetidae</taxon>
        <taxon>Agaricales</taxon>
        <taxon>Marasmiineae</taxon>
        <taxon>Mycenaceae</taxon>
        <taxon>Roridomyces</taxon>
    </lineage>
</organism>